<dbReference type="Proteomes" id="UP000053201">
    <property type="component" value="Unassembled WGS sequence"/>
</dbReference>
<evidence type="ECO:0000256" key="1">
    <source>
        <dbReference type="SAM" id="MobiDB-lite"/>
    </source>
</evidence>
<gene>
    <name evidence="2" type="ORF">SPPG_08054</name>
</gene>
<evidence type="ECO:0000313" key="3">
    <source>
        <dbReference type="Proteomes" id="UP000053201"/>
    </source>
</evidence>
<dbReference type="InParanoid" id="A0A0L0H6C7"/>
<dbReference type="GeneID" id="27691232"/>
<feature type="region of interest" description="Disordered" evidence="1">
    <location>
        <begin position="560"/>
        <end position="590"/>
    </location>
</feature>
<dbReference type="VEuPathDB" id="FungiDB:SPPG_08054"/>
<dbReference type="AlphaFoldDB" id="A0A0L0H6C7"/>
<dbReference type="RefSeq" id="XP_016604501.1">
    <property type="nucleotide sequence ID" value="XM_016756205.1"/>
</dbReference>
<name>A0A0L0H6C7_SPIPD</name>
<evidence type="ECO:0000313" key="2">
    <source>
        <dbReference type="EMBL" id="KNC96461.1"/>
    </source>
</evidence>
<keyword evidence="3" id="KW-1185">Reference proteome</keyword>
<accession>A0A0L0H6C7</accession>
<dbReference type="SUPFAM" id="SSF48371">
    <property type="entry name" value="ARM repeat"/>
    <property type="match status" value="1"/>
</dbReference>
<dbReference type="OrthoDB" id="2110312at2759"/>
<dbReference type="EMBL" id="KQ257468">
    <property type="protein sequence ID" value="KNC96461.1"/>
    <property type="molecule type" value="Genomic_DNA"/>
</dbReference>
<organism evidence="2 3">
    <name type="scientific">Spizellomyces punctatus (strain DAOM BR117)</name>
    <dbReference type="NCBI Taxonomy" id="645134"/>
    <lineage>
        <taxon>Eukaryota</taxon>
        <taxon>Fungi</taxon>
        <taxon>Fungi incertae sedis</taxon>
        <taxon>Chytridiomycota</taxon>
        <taxon>Chytridiomycota incertae sedis</taxon>
        <taxon>Chytridiomycetes</taxon>
        <taxon>Spizellomycetales</taxon>
        <taxon>Spizellomycetaceae</taxon>
        <taxon>Spizellomyces</taxon>
    </lineage>
</organism>
<protein>
    <submittedName>
        <fullName evidence="2">Uncharacterized protein</fullName>
    </submittedName>
</protein>
<sequence length="1240" mass="141101">MSSIQLPSQQVTTLIQSFIQSPKSTPIAPLLTHPTVPDALITILTPLLQSHLAADQIRAVEAITEVLRHAQDDMFSVLCRLAFQKLAFMDIQDGGSVSLAGYTHWLRIVEDMIISQTPMQGMVCGFLMLNYLARYAAMPDKNPRASKTLAPVELRLVQRIAEGNKTVLLCPMGMIGAHVFAMFCQDARPVGNWGPVDNVQQFFNLFFNVGTLPLPPPSSDPIVVLDEESVREWRETLLSYSISDIEGKVYFTPSCLARDVLFTDLVFTNRTRIQLRYENGQAFFEKTCTSSTEHPIHDHYDWLCTLSRRLVLSDDARDAFAGRLAMYCAILQDAFIPYLYPTCCKPNVITRTGVHRYACDPGNPNIKSRVHDLAMQEFSSVMDTFSQGCGPLVQTLRAYVRATRPHQVWSSCTQTTWKCLGKQFREWKGAPSECPLVVAYNETTAMGTTDGPYAIPWHVYFLNAGIGSLDAQMFVTLCKDEIRALRLLEALQVLCERDKIHVDAAEQMMQLIPKQHSSPFDTDKQDIIHVATTMMTKLLDTHADRFRHLAPYWKPTNTLPTRKRKRGIPDDGSKAPIKGNPFSTSGILSTPPKDPSIRTKLLTTAVQVWTQAVHTMTPESITYYLTPLCSGRYPGKEKYMLDLVLVKFIETHPIHAPTILRLLLSQLKPDTYHRHESPFYALVEGLQTMDDQIRIVILKGFATVIDHWTRFWIDCLNVVSKRVKNSVWEWVMVQVDYQLGIQKGETRMDAVGLVKRTCAAGYSGLLPFLLGNQQGLSKRVLVDGMDEVVLGVFGGKCLKDSLEFLVKVLSADGTVNGEESMKVLERLFQILETKKSGEWFEEYWVEPILESILSSPYTQSTGHLLAFQLLRHHPRLFIPHTPQTGLAKWVTTLDTYNDPEPVLHIWHEAWETCPIEWMESVISVLHLTSGPLKNGLEIMVLDYINTDSRLLTRIIPKMVQDPPVFQTLFCHLVQHHPRQTISCIEAIMTHSEHIMTLLGYAFEDVRSYIVHSEIIMQGLVDLVHTPTVPKTLLSFLTRLYEDSIPDFHWRLWRGTVWSIRLPEWQDFIKRLVRSDHEPLVKEIVFDLLGELESNNPTPTTQESMLRILFSVSNTTPLYDPLFCSFAKRWIKRGEPFLNFISQFHVRLEPEMLSHLFSDISSGRAKVLFRLLTSHQHVQEICRRVERIVLGCVDPGCASEYREVLKLVVGEVGIGFVRRVVEGCDARVYMVLNDLQFWDVT</sequence>
<reference evidence="2 3" key="1">
    <citation type="submission" date="2009-08" db="EMBL/GenBank/DDBJ databases">
        <title>The Genome Sequence of Spizellomyces punctatus strain DAOM BR117.</title>
        <authorList>
            <consortium name="The Broad Institute Genome Sequencing Platform"/>
            <person name="Russ C."/>
            <person name="Cuomo C."/>
            <person name="Shea T."/>
            <person name="Young S.K."/>
            <person name="Zeng Q."/>
            <person name="Koehrsen M."/>
            <person name="Haas B."/>
            <person name="Borodovsky M."/>
            <person name="Guigo R."/>
            <person name="Alvarado L."/>
            <person name="Berlin A."/>
            <person name="Bochicchio J."/>
            <person name="Borenstein D."/>
            <person name="Chapman S."/>
            <person name="Chen Z."/>
            <person name="Engels R."/>
            <person name="Freedman E."/>
            <person name="Gellesch M."/>
            <person name="Goldberg J."/>
            <person name="Griggs A."/>
            <person name="Gujja S."/>
            <person name="Heiman D."/>
            <person name="Hepburn T."/>
            <person name="Howarth C."/>
            <person name="Jen D."/>
            <person name="Larson L."/>
            <person name="Lewis B."/>
            <person name="Mehta T."/>
            <person name="Park D."/>
            <person name="Pearson M."/>
            <person name="Roberts A."/>
            <person name="Saif S."/>
            <person name="Shenoy N."/>
            <person name="Sisk P."/>
            <person name="Stolte C."/>
            <person name="Sykes S."/>
            <person name="Thomson T."/>
            <person name="Walk T."/>
            <person name="White J."/>
            <person name="Yandava C."/>
            <person name="Burger G."/>
            <person name="Gray M.W."/>
            <person name="Holland P.W.H."/>
            <person name="King N."/>
            <person name="Lang F.B.F."/>
            <person name="Roger A.J."/>
            <person name="Ruiz-Trillo I."/>
            <person name="Lander E."/>
            <person name="Nusbaum C."/>
        </authorList>
    </citation>
    <scope>NUCLEOTIDE SEQUENCE [LARGE SCALE GENOMIC DNA]</scope>
    <source>
        <strain evidence="2 3">DAOM BR117</strain>
    </source>
</reference>
<proteinExistence type="predicted"/>
<dbReference type="InterPro" id="IPR016024">
    <property type="entry name" value="ARM-type_fold"/>
</dbReference>